<evidence type="ECO:0000256" key="2">
    <source>
        <dbReference type="SAM" id="Phobius"/>
    </source>
</evidence>
<dbReference type="EMBL" id="MF971079">
    <property type="protein sequence ID" value="AXU00144.1"/>
    <property type="molecule type" value="Genomic_DNA"/>
</dbReference>
<feature type="transmembrane region" description="Helical" evidence="2">
    <location>
        <begin position="1157"/>
        <end position="1178"/>
    </location>
</feature>
<feature type="transmembrane region" description="Helical" evidence="2">
    <location>
        <begin position="124"/>
        <end position="142"/>
    </location>
</feature>
<dbReference type="GO" id="GO:0015708">
    <property type="term" value="P:silicic acid import across plasma membrane"/>
    <property type="evidence" value="ECO:0007669"/>
    <property type="project" value="InterPro"/>
</dbReference>
<feature type="transmembrane region" description="Helical" evidence="2">
    <location>
        <begin position="669"/>
        <end position="691"/>
    </location>
</feature>
<accession>A0A346T558</accession>
<feature type="transmembrane region" description="Helical" evidence="2">
    <location>
        <begin position="263"/>
        <end position="284"/>
    </location>
</feature>
<feature type="transmembrane region" description="Helical" evidence="2">
    <location>
        <begin position="1294"/>
        <end position="1313"/>
    </location>
</feature>
<reference evidence="3" key="1">
    <citation type="journal article" date="2018" name="PLoS ONE">
        <title>A family of silicon transporter structural genes in a pennate diatom Synedra ulna subsp. danica (Kutz.) Skabitsch.</title>
        <authorList>
            <person name="Marchenkov A.M."/>
            <person name="Petrova D.P."/>
            <person name="Morozov A.A."/>
            <person name="Zakharova Y.R."/>
            <person name="Grachev M.A."/>
            <person name="Bondar A.A."/>
        </authorList>
    </citation>
    <scope>NUCLEOTIDE SEQUENCE</scope>
</reference>
<feature type="transmembrane region" description="Helical" evidence="2">
    <location>
        <begin position="342"/>
        <end position="370"/>
    </location>
</feature>
<feature type="transmembrane region" description="Helical" evidence="2">
    <location>
        <begin position="572"/>
        <end position="590"/>
    </location>
</feature>
<dbReference type="InterPro" id="IPR004693">
    <property type="entry name" value="Silicon_transpt"/>
</dbReference>
<feature type="transmembrane region" description="Helical" evidence="2">
    <location>
        <begin position="305"/>
        <end position="330"/>
    </location>
</feature>
<feature type="transmembrane region" description="Helical" evidence="2">
    <location>
        <begin position="790"/>
        <end position="818"/>
    </location>
</feature>
<feature type="transmembrane region" description="Helical" evidence="2">
    <location>
        <begin position="1333"/>
        <end position="1356"/>
    </location>
</feature>
<name>A0A346T558_9STRA</name>
<feature type="transmembrane region" description="Helical" evidence="2">
    <location>
        <begin position="221"/>
        <end position="243"/>
    </location>
</feature>
<gene>
    <name evidence="3" type="primary">SIT1</name>
    <name evidence="4" type="synonym">SIT2</name>
</gene>
<protein>
    <submittedName>
        <fullName evidence="3">Silicon transporter 1</fullName>
    </submittedName>
    <submittedName>
        <fullName evidence="4">Silicon transporter 2</fullName>
    </submittedName>
</protein>
<feature type="transmembrane region" description="Helical" evidence="2">
    <location>
        <begin position="1368"/>
        <end position="1392"/>
    </location>
</feature>
<dbReference type="EMBL" id="MF971079">
    <property type="protein sequence ID" value="AXU00143.1"/>
    <property type="molecule type" value="Genomic_DNA"/>
</dbReference>
<feature type="transmembrane region" description="Helical" evidence="2">
    <location>
        <begin position="1199"/>
        <end position="1224"/>
    </location>
</feature>
<dbReference type="Pfam" id="PF03842">
    <property type="entry name" value="Silic_transp"/>
    <property type="match status" value="3"/>
</dbReference>
<feature type="transmembrane region" description="Helical" evidence="2">
    <location>
        <begin position="1236"/>
        <end position="1266"/>
    </location>
</feature>
<feature type="transmembrane region" description="Helical" evidence="2">
    <location>
        <begin position="541"/>
        <end position="560"/>
    </location>
</feature>
<feature type="transmembrane region" description="Helical" evidence="2">
    <location>
        <begin position="1020"/>
        <end position="1037"/>
    </location>
</feature>
<feature type="region of interest" description="Disordered" evidence="1">
    <location>
        <begin position="19"/>
        <end position="39"/>
    </location>
</feature>
<sequence length="1430" mass="156338">MGKEIEAFEAKDGMVIYDGQPSSNPYAHTTEGDEPAVNVPDETGKIFPVGDNRGNPASYSATTSETKVLSEDAGKEVDAPRSVLGAALESFKYLYSTVLLILSLIVVHAAMFTKQTTSAAEFGLHPAVSFLIFWFLIVWLAMMEGGQGALVGLQPVDKALYAESHPRALLNTKLAHKGDNMERFIVGRQYLVVLVITVINLMGSAVKGATVLGFPTIMNDIFLSNGLAMILTTIMVGQLTAQVNAANCMLDFINNYFMLFTSYVSYTIEFSGLLHCVYLVQMIFSKITGKPIESNEPPRNAAQNLFFWARVLMSVAILGFCLAVTLVALFDGKTGMWDGVPPYVSVIILFVLMGVVGMMEGMQIALFAVVNMPEEELRNSPIAHANCQLTFAGQNLQAFLIGRQIFVATCMFIVARIASPTYGEDDANIFGVSDGFQSFLNSGLTGAVITTVIGSLSWRIIASSFPLAFLSNPLIYIIIRVCLVLENVGICSGAWVLGRFNKLIAGYQPDEVYLEGVEKHTSEPVTRRDADIDRLLTVFKFIYSTCLLVLCLIIVHAAMFTKQTTSAAEFGLHPAVSFLIFWFLIVWLAMMEGGQGALVGLQPVDKALYAESHPRALLNTKLAHKGDNMERFIVGRQYLVVLVITVINLMGSAVKGATVLGFPTIMNDIFLSNGLAMILTTIMVGQLTAQVNAANCMLDFINNYFMLFTSYVSYTIEFSGLLHCVYLVQMIFSKITGKPIESNEPPRNAAQNLFFWARVLMSVAILGFCLAVTLVALFDGKTGMWDGVPPYVSVIILFVLMGVVGMMEGMQIALFAVVNKPEEELRNSPIAHANCQLTFAGQNLQAFLIGRQIFVATCMFIVARIASPTYGEDDANIFGVSDGFQSFLNSGLTGAVITTVIGSLSWRIIASSFPLAFLSNPLIYIIIRICLILESIGICSGAWVLGRFNKLIAGYQPDNVYLEGAEKHTSAPVTKRDKDIDVAMTTVKYLYSTGLLVFSVIIVMAAMFSKQTKISKDSHPAVAFFLFWFLIVWLAMMEGGQGCLIGLKPVDKNLYKDSHKITHVNCLLAHKGDNMERFIVGRQFLVVLVITVINLCGSSEKNAKVIGLNDTVTEIFLGSGVAMILTTIILGQLTAQVNAANCMLDFINTYFMVMTTYVSLGIEFSGLLHAVYLVQIIFSKITGKPIESNEPPRTALQNLFFWARVFMSLAILCFSLAVTIVALFDGKTSMYEGVPPYISVIAFFILMCVVGMMEGMQIALFAVINLPEEELKLYSMASKNCKLAFQGTNLQSFLVGRQIFVATCMFIVARIASPTYNNEDDNIFGVSNGFQSFLNTGLTGAIITTLIGSLAWRIVASSFPVAFLSNPMIYFIIRICLLLDGVGLCSAAWLLALVHKQLVGFQIDEVYIGTPAERAAAGKAAEEDELEVEA</sequence>
<feature type="transmembrane region" description="Helical" evidence="2">
    <location>
        <begin position="190"/>
        <end position="214"/>
    </location>
</feature>
<keyword evidence="2" id="KW-0812">Transmembrane</keyword>
<keyword evidence="2" id="KW-0472">Membrane</keyword>
<keyword evidence="2" id="KW-1133">Transmembrane helix</keyword>
<feature type="transmembrane region" description="Helical" evidence="2">
    <location>
        <begin position="93"/>
        <end position="112"/>
    </location>
</feature>
<feature type="transmembrane region" description="Helical" evidence="2">
    <location>
        <begin position="474"/>
        <end position="497"/>
    </location>
</feature>
<feature type="transmembrane region" description="Helical" evidence="2">
    <location>
        <begin position="398"/>
        <end position="419"/>
    </location>
</feature>
<feature type="transmembrane region" description="Helical" evidence="2">
    <location>
        <begin position="887"/>
        <end position="910"/>
    </location>
</feature>
<feature type="transmembrane region" description="Helical" evidence="2">
    <location>
        <begin position="753"/>
        <end position="778"/>
    </location>
</feature>
<feature type="transmembrane region" description="Helical" evidence="2">
    <location>
        <begin position="1116"/>
        <end position="1137"/>
    </location>
</feature>
<evidence type="ECO:0000256" key="1">
    <source>
        <dbReference type="SAM" id="MobiDB-lite"/>
    </source>
</evidence>
<feature type="transmembrane region" description="Helical" evidence="2">
    <location>
        <begin position="922"/>
        <end position="945"/>
    </location>
</feature>
<evidence type="ECO:0000313" key="4">
    <source>
        <dbReference type="EMBL" id="AXU00144.1"/>
    </source>
</evidence>
<evidence type="ECO:0000313" key="3">
    <source>
        <dbReference type="EMBL" id="AXU00143.1"/>
    </source>
</evidence>
<proteinExistence type="predicted"/>
<feature type="transmembrane region" description="Helical" evidence="2">
    <location>
        <begin position="638"/>
        <end position="662"/>
    </location>
</feature>
<feature type="transmembrane region" description="Helical" evidence="2">
    <location>
        <begin position="711"/>
        <end position="732"/>
    </location>
</feature>
<organism evidence="3">
    <name type="scientific">Ulnaria danica</name>
    <dbReference type="NCBI Taxonomy" id="2315208"/>
    <lineage>
        <taxon>Eukaryota</taxon>
        <taxon>Sar</taxon>
        <taxon>Stramenopiles</taxon>
        <taxon>Ochrophyta</taxon>
        <taxon>Bacillariophyta</taxon>
        <taxon>Fragilariophyceae</taxon>
        <taxon>Fragilariophycidae</taxon>
        <taxon>Licmophorales</taxon>
        <taxon>Ulnariaceae</taxon>
        <taxon>Ulnaria</taxon>
    </lineage>
</organism>
<feature type="transmembrane region" description="Helical" evidence="2">
    <location>
        <begin position="846"/>
        <end position="867"/>
    </location>
</feature>
<feature type="transmembrane region" description="Helical" evidence="2">
    <location>
        <begin position="989"/>
        <end position="1008"/>
    </location>
</feature>
<feature type="transmembrane region" description="Helical" evidence="2">
    <location>
        <begin position="1078"/>
        <end position="1096"/>
    </location>
</feature>
<feature type="transmembrane region" description="Helical" evidence="2">
    <location>
        <begin position="439"/>
        <end position="462"/>
    </location>
</feature>